<dbReference type="Proteomes" id="UP000091857">
    <property type="component" value="Chromosome 7"/>
</dbReference>
<organism evidence="1 2">
    <name type="scientific">Manihot esculenta</name>
    <name type="common">Cassava</name>
    <name type="synonym">Jatropha manihot</name>
    <dbReference type="NCBI Taxonomy" id="3983"/>
    <lineage>
        <taxon>Eukaryota</taxon>
        <taxon>Viridiplantae</taxon>
        <taxon>Streptophyta</taxon>
        <taxon>Embryophyta</taxon>
        <taxon>Tracheophyta</taxon>
        <taxon>Spermatophyta</taxon>
        <taxon>Magnoliopsida</taxon>
        <taxon>eudicotyledons</taxon>
        <taxon>Gunneridae</taxon>
        <taxon>Pentapetalae</taxon>
        <taxon>rosids</taxon>
        <taxon>fabids</taxon>
        <taxon>Malpighiales</taxon>
        <taxon>Euphorbiaceae</taxon>
        <taxon>Crotonoideae</taxon>
        <taxon>Manihoteae</taxon>
        <taxon>Manihot</taxon>
    </lineage>
</organism>
<gene>
    <name evidence="1" type="ORF">MANES_07G073322v8</name>
</gene>
<comment type="caution">
    <text evidence="1">The sequence shown here is derived from an EMBL/GenBank/DDBJ whole genome shotgun (WGS) entry which is preliminary data.</text>
</comment>
<protein>
    <submittedName>
        <fullName evidence="1">Uncharacterized protein</fullName>
    </submittedName>
</protein>
<dbReference type="EMBL" id="CM004393">
    <property type="protein sequence ID" value="KAG8650845.1"/>
    <property type="molecule type" value="Genomic_DNA"/>
</dbReference>
<evidence type="ECO:0000313" key="1">
    <source>
        <dbReference type="EMBL" id="KAG8650845.1"/>
    </source>
</evidence>
<proteinExistence type="predicted"/>
<reference evidence="2" key="1">
    <citation type="journal article" date="2016" name="Nat. Biotechnol.">
        <title>Sequencing wild and cultivated cassava and related species reveals extensive interspecific hybridization and genetic diversity.</title>
        <authorList>
            <person name="Bredeson J.V."/>
            <person name="Lyons J.B."/>
            <person name="Prochnik S.E."/>
            <person name="Wu G.A."/>
            <person name="Ha C.M."/>
            <person name="Edsinger-Gonzales E."/>
            <person name="Grimwood J."/>
            <person name="Schmutz J."/>
            <person name="Rabbi I.Y."/>
            <person name="Egesi C."/>
            <person name="Nauluvula P."/>
            <person name="Lebot V."/>
            <person name="Ndunguru J."/>
            <person name="Mkamilo G."/>
            <person name="Bart R.S."/>
            <person name="Setter T.L."/>
            <person name="Gleadow R.M."/>
            <person name="Kulakow P."/>
            <person name="Ferguson M.E."/>
            <person name="Rounsley S."/>
            <person name="Rokhsar D.S."/>
        </authorList>
    </citation>
    <scope>NUCLEOTIDE SEQUENCE [LARGE SCALE GENOMIC DNA]</scope>
    <source>
        <strain evidence="2">cv. AM560-2</strain>
    </source>
</reference>
<accession>A0ACB7HEB0</accession>
<sequence length="101" mass="12081">MARRCKLRKGNSININLENETENNVNQNFQETQELHQNQASNFQGNTSQKTMRYHYEGHFIFSPNRIYENGRFKEKPNFDVDFISFFDILDDLKMIVDLML</sequence>
<keyword evidence="2" id="KW-1185">Reference proteome</keyword>
<name>A0ACB7HEB0_MANES</name>
<evidence type="ECO:0000313" key="2">
    <source>
        <dbReference type="Proteomes" id="UP000091857"/>
    </source>
</evidence>